<dbReference type="Proteomes" id="UP001162834">
    <property type="component" value="Chromosome"/>
</dbReference>
<protein>
    <submittedName>
        <fullName evidence="2">Uncharacterized protein</fullName>
    </submittedName>
</protein>
<proteinExistence type="predicted"/>
<feature type="transmembrane region" description="Helical" evidence="1">
    <location>
        <begin position="21"/>
        <end position="43"/>
    </location>
</feature>
<name>A0A9E6XVD3_9ACTN</name>
<accession>A0A9E6XVD3</accession>
<dbReference type="EMBL" id="CP087164">
    <property type="protein sequence ID" value="UGS35111.1"/>
    <property type="molecule type" value="Genomic_DNA"/>
</dbReference>
<dbReference type="AlphaFoldDB" id="A0A9E6XVD3"/>
<gene>
    <name evidence="2" type="ORF">DSM104329_01496</name>
</gene>
<evidence type="ECO:0000313" key="2">
    <source>
        <dbReference type="EMBL" id="UGS35111.1"/>
    </source>
</evidence>
<dbReference type="PROSITE" id="PS51257">
    <property type="entry name" value="PROKAR_LIPOPROTEIN"/>
    <property type="match status" value="1"/>
</dbReference>
<keyword evidence="3" id="KW-1185">Reference proteome</keyword>
<reference evidence="2" key="1">
    <citation type="journal article" date="2022" name="Int. J. Syst. Evol. Microbiol.">
        <title>Pseudomonas aegrilactucae sp. nov. and Pseudomonas morbosilactucae sp. nov., pathogens causing bacterial rot of lettuce in Japan.</title>
        <authorList>
            <person name="Sawada H."/>
            <person name="Fujikawa T."/>
            <person name="Satou M."/>
        </authorList>
    </citation>
    <scope>NUCLEOTIDE SEQUENCE</scope>
    <source>
        <strain evidence="2">0166_1</strain>
    </source>
</reference>
<keyword evidence="1" id="KW-0472">Membrane</keyword>
<evidence type="ECO:0000313" key="3">
    <source>
        <dbReference type="Proteomes" id="UP001162834"/>
    </source>
</evidence>
<organism evidence="2 3">
    <name type="scientific">Capillimicrobium parvum</name>
    <dbReference type="NCBI Taxonomy" id="2884022"/>
    <lineage>
        <taxon>Bacteria</taxon>
        <taxon>Bacillati</taxon>
        <taxon>Actinomycetota</taxon>
        <taxon>Thermoleophilia</taxon>
        <taxon>Solirubrobacterales</taxon>
        <taxon>Capillimicrobiaceae</taxon>
        <taxon>Capillimicrobium</taxon>
    </lineage>
</organism>
<keyword evidence="1" id="KW-1133">Transmembrane helix</keyword>
<evidence type="ECO:0000256" key="1">
    <source>
        <dbReference type="SAM" id="Phobius"/>
    </source>
</evidence>
<sequence>MSVSRRDQSWPAGRESTGANFVAAIVAAGCIVVLLTPIFAWLVT</sequence>
<dbReference type="KEGG" id="sbae:DSM104329_01496"/>
<dbReference type="RefSeq" id="WP_259314770.1">
    <property type="nucleotide sequence ID" value="NZ_CP087164.1"/>
</dbReference>
<keyword evidence="1" id="KW-0812">Transmembrane</keyword>